<reference evidence="7" key="1">
    <citation type="submission" date="2016-09" db="EMBL/GenBank/DDBJ databases">
        <title>Genome sequence of Chlorobaculum limnaeum.</title>
        <authorList>
            <person name="Liu Z."/>
            <person name="Tank M."/>
            <person name="Bryant D.A."/>
        </authorList>
    </citation>
    <scope>NUCLEOTIDE SEQUENCE [LARGE SCALE GENOMIC DNA]</scope>
    <source>
        <strain evidence="7">DSM 1677</strain>
    </source>
</reference>
<dbReference type="Pfam" id="PF25967">
    <property type="entry name" value="RND-MFP_C"/>
    <property type="match status" value="1"/>
</dbReference>
<dbReference type="RefSeq" id="WP_069810588.1">
    <property type="nucleotide sequence ID" value="NZ_CP017305.1"/>
</dbReference>
<protein>
    <submittedName>
        <fullName evidence="7">RND transporter</fullName>
    </submittedName>
</protein>
<feature type="domain" description="CzcB-like barrel-sandwich hybrid" evidence="6">
    <location>
        <begin position="65"/>
        <end position="156"/>
    </location>
</feature>
<feature type="domain" description="Multidrug resistance protein MdtA-like C-terminal permuted SH3" evidence="5">
    <location>
        <begin position="240"/>
        <end position="298"/>
    </location>
</feature>
<dbReference type="GO" id="GO:0030313">
    <property type="term" value="C:cell envelope"/>
    <property type="evidence" value="ECO:0007669"/>
    <property type="project" value="UniProtKB-SubCell"/>
</dbReference>
<keyword evidence="8" id="KW-1185">Reference proteome</keyword>
<evidence type="ECO:0000313" key="7">
    <source>
        <dbReference type="EMBL" id="AOS84396.1"/>
    </source>
</evidence>
<dbReference type="Gene3D" id="2.40.50.100">
    <property type="match status" value="1"/>
</dbReference>
<evidence type="ECO:0000259" key="6">
    <source>
        <dbReference type="Pfam" id="PF25973"/>
    </source>
</evidence>
<keyword evidence="4" id="KW-0812">Transmembrane</keyword>
<keyword evidence="2" id="KW-0175">Coiled coil</keyword>
<dbReference type="PANTHER" id="PTHR32347:SF14">
    <property type="entry name" value="EFFLUX SYSTEM COMPONENT YKNX-RELATED"/>
    <property type="match status" value="1"/>
</dbReference>
<dbReference type="Proteomes" id="UP000095185">
    <property type="component" value="Chromosome"/>
</dbReference>
<evidence type="ECO:0000256" key="4">
    <source>
        <dbReference type="SAM" id="Phobius"/>
    </source>
</evidence>
<evidence type="ECO:0000313" key="8">
    <source>
        <dbReference type="Proteomes" id="UP000095185"/>
    </source>
</evidence>
<dbReference type="PANTHER" id="PTHR32347">
    <property type="entry name" value="EFFLUX SYSTEM COMPONENT YKNX-RELATED"/>
    <property type="match status" value="1"/>
</dbReference>
<dbReference type="STRING" id="274537.BIU88_09800"/>
<organism evidence="7 8">
    <name type="scientific">Chlorobaculum limnaeum</name>
    <dbReference type="NCBI Taxonomy" id="274537"/>
    <lineage>
        <taxon>Bacteria</taxon>
        <taxon>Pseudomonadati</taxon>
        <taxon>Chlorobiota</taxon>
        <taxon>Chlorobiia</taxon>
        <taxon>Chlorobiales</taxon>
        <taxon>Chlorobiaceae</taxon>
        <taxon>Chlorobaculum</taxon>
    </lineage>
</organism>
<dbReference type="Gene3D" id="2.40.420.20">
    <property type="match status" value="1"/>
</dbReference>
<evidence type="ECO:0000256" key="2">
    <source>
        <dbReference type="ARBA" id="ARBA00023054"/>
    </source>
</evidence>
<dbReference type="OrthoDB" id="9809068at2"/>
<feature type="transmembrane region" description="Helical" evidence="4">
    <location>
        <begin position="7"/>
        <end position="30"/>
    </location>
</feature>
<name>A0A1D8CZN3_CHLLM</name>
<dbReference type="InterPro" id="IPR050465">
    <property type="entry name" value="UPF0194_transport"/>
</dbReference>
<evidence type="ECO:0000256" key="3">
    <source>
        <dbReference type="SAM" id="MobiDB-lite"/>
    </source>
</evidence>
<accession>A0A1D8CZN3</accession>
<sequence length="327" mass="35728">MKAGKPQLIWGTLAAVVVVTAGFFIFRAFFDSKPKVSYREYRPEIGAIRQMVSTTATIKPQNRLEIKSPVGGRIDRILVNEGEVVKKGQVLALISSTERAALLDAATQKGQSEIDYWNKVYNQTALISPIDGQVIVSSLNPGQTITTSDAVLVLSDRLIVQADVDETDIGSVKVGQKARISLDAYPEISVEGVVDHIYYESTLVNNVNIYHVDILPLTVPEVFRSGMSANIDIVVNEKENVLTLPLAAVRSQNGRSFVLMRAAAPDSVRKVPVQLGLQDDSNVEIESGLSASDVVVVREKAFVLPKNNEGSNPFLPSPQRDKQKTKE</sequence>
<dbReference type="Pfam" id="PF25973">
    <property type="entry name" value="BSH_CzcB"/>
    <property type="match status" value="1"/>
</dbReference>
<dbReference type="EMBL" id="CP017305">
    <property type="protein sequence ID" value="AOS84396.1"/>
    <property type="molecule type" value="Genomic_DNA"/>
</dbReference>
<keyword evidence="4" id="KW-0472">Membrane</keyword>
<proteinExistence type="predicted"/>
<comment type="subcellular location">
    <subcellularLocation>
        <location evidence="1">Cell envelope</location>
    </subcellularLocation>
</comment>
<gene>
    <name evidence="7" type="ORF">BIU88_09800</name>
</gene>
<dbReference type="InterPro" id="IPR058627">
    <property type="entry name" value="MdtA-like_C"/>
</dbReference>
<evidence type="ECO:0000259" key="5">
    <source>
        <dbReference type="Pfam" id="PF25967"/>
    </source>
</evidence>
<evidence type="ECO:0000256" key="1">
    <source>
        <dbReference type="ARBA" id="ARBA00004196"/>
    </source>
</evidence>
<dbReference type="Gene3D" id="2.40.30.170">
    <property type="match status" value="1"/>
</dbReference>
<dbReference type="KEGG" id="clz:BIU88_09800"/>
<dbReference type="SUPFAM" id="SSF111369">
    <property type="entry name" value="HlyD-like secretion proteins"/>
    <property type="match status" value="1"/>
</dbReference>
<keyword evidence="4" id="KW-1133">Transmembrane helix</keyword>
<dbReference type="InterPro" id="IPR058647">
    <property type="entry name" value="BSH_CzcB-like"/>
</dbReference>
<dbReference type="AlphaFoldDB" id="A0A1D8CZN3"/>
<feature type="region of interest" description="Disordered" evidence="3">
    <location>
        <begin position="306"/>
        <end position="327"/>
    </location>
</feature>